<dbReference type="PIRSF" id="PIRSF029287">
    <property type="entry name" value="UCP029287"/>
    <property type="match status" value="1"/>
</dbReference>
<sequence>MSGDAVKGYGYFGKVPVRGDFVSDRLSRNFIEGFNEWLQAVLAVSQEQLLDDWLEAYLTAPVWHFALSRGVVGEHAMAGSLMPSVDQVGRRFPFLLACETSLSPVRLWANRDWSEATADHLLQILEDGQELSDWVSALAQLPLPSGAEPRPLQPRGEAGKRQLAWQSASDSRCEDLLHPLLRQQFPRYCLWWTSGSERVPGSLLVSSGLPQVSQFAAMLDGQFEVWGW</sequence>
<dbReference type="Proteomes" id="UP000238196">
    <property type="component" value="Unassembled WGS sequence"/>
</dbReference>
<organism evidence="1 2">
    <name type="scientific">Proteobacteria bacterium 228</name>
    <dbReference type="NCBI Taxonomy" id="2083153"/>
    <lineage>
        <taxon>Bacteria</taxon>
        <taxon>Pseudomonadati</taxon>
        <taxon>Pseudomonadota</taxon>
    </lineage>
</organism>
<dbReference type="Gene3D" id="3.40.1730.10">
    <property type="entry name" value="pa0076 domain"/>
    <property type="match status" value="1"/>
</dbReference>
<dbReference type="AlphaFoldDB" id="A0A2S5KPP5"/>
<evidence type="ECO:0000313" key="1">
    <source>
        <dbReference type="EMBL" id="PPC76266.1"/>
    </source>
</evidence>
<reference evidence="1 2" key="1">
    <citation type="submission" date="2018-02" db="EMBL/GenBank/DDBJ databases">
        <title>novel marine gammaproteobacteria from coastal saline agro ecosystem.</title>
        <authorList>
            <person name="Krishnan R."/>
            <person name="Ramesh Kumar N."/>
        </authorList>
    </citation>
    <scope>NUCLEOTIDE SEQUENCE [LARGE SCALE GENOMIC DNA]</scope>
    <source>
        <strain evidence="1 2">228</strain>
    </source>
</reference>
<dbReference type="OrthoDB" id="9801841at2"/>
<dbReference type="InterPro" id="IPR038225">
    <property type="entry name" value="TagF_sf"/>
</dbReference>
<dbReference type="NCBIfam" id="TIGR03373">
    <property type="entry name" value="VI_minor_4"/>
    <property type="match status" value="1"/>
</dbReference>
<dbReference type="Pfam" id="PF09867">
    <property type="entry name" value="TagF_N"/>
    <property type="match status" value="1"/>
</dbReference>
<gene>
    <name evidence="1" type="primary">tagF</name>
    <name evidence="1" type="ORF">C4K68_16675</name>
</gene>
<proteinExistence type="predicted"/>
<comment type="caution">
    <text evidence="1">The sequence shown here is derived from an EMBL/GenBank/DDBJ whole genome shotgun (WGS) entry which is preliminary data.</text>
</comment>
<protein>
    <submittedName>
        <fullName evidence="1">Type VI secretion system-associated protein TagF</fullName>
    </submittedName>
</protein>
<evidence type="ECO:0000313" key="2">
    <source>
        <dbReference type="Proteomes" id="UP000238196"/>
    </source>
</evidence>
<dbReference type="InterPro" id="IPR017748">
    <property type="entry name" value="TagF"/>
</dbReference>
<name>A0A2S5KPP5_9PROT</name>
<dbReference type="EMBL" id="PRLP01000055">
    <property type="protein sequence ID" value="PPC76266.1"/>
    <property type="molecule type" value="Genomic_DNA"/>
</dbReference>
<accession>A0A2S5KPP5</accession>